<reference evidence="1 2" key="1">
    <citation type="journal article" date="2023" name="Plants (Basel)">
        <title>Bridging the Gap: Combining Genomics and Transcriptomics Approaches to Understand Stylosanthes scabra, an Orphan Legume from the Brazilian Caatinga.</title>
        <authorList>
            <person name="Ferreira-Neto J.R.C."/>
            <person name="da Silva M.D."/>
            <person name="Binneck E."/>
            <person name="de Melo N.F."/>
            <person name="da Silva R.H."/>
            <person name="de Melo A.L.T.M."/>
            <person name="Pandolfi V."/>
            <person name="Bustamante F.O."/>
            <person name="Brasileiro-Vidal A.C."/>
            <person name="Benko-Iseppon A.M."/>
        </authorList>
    </citation>
    <scope>NUCLEOTIDE SEQUENCE [LARGE SCALE GENOMIC DNA]</scope>
    <source>
        <tissue evidence="1">Leaves</tissue>
    </source>
</reference>
<sequence>MLNAQTHMSHNQAGFPAGALRSGDINWKNADGWHIMTALDIELSAGCDVDRLPLRPDAALSVCGEDFQTHYVHPTWGWVEELLGVRPTKSQAMEGELVPEDDLA</sequence>
<comment type="caution">
    <text evidence="1">The sequence shown here is derived from an EMBL/GenBank/DDBJ whole genome shotgun (WGS) entry which is preliminary data.</text>
</comment>
<evidence type="ECO:0000313" key="1">
    <source>
        <dbReference type="EMBL" id="MED6200473.1"/>
    </source>
</evidence>
<gene>
    <name evidence="1" type="ORF">PIB30_085464</name>
</gene>
<protein>
    <submittedName>
        <fullName evidence="1">Uncharacterized protein</fullName>
    </submittedName>
</protein>
<dbReference type="Proteomes" id="UP001341840">
    <property type="component" value="Unassembled WGS sequence"/>
</dbReference>
<evidence type="ECO:0000313" key="2">
    <source>
        <dbReference type="Proteomes" id="UP001341840"/>
    </source>
</evidence>
<accession>A0ABU6XUN6</accession>
<proteinExistence type="predicted"/>
<name>A0ABU6XUN6_9FABA</name>
<organism evidence="1 2">
    <name type="scientific">Stylosanthes scabra</name>
    <dbReference type="NCBI Taxonomy" id="79078"/>
    <lineage>
        <taxon>Eukaryota</taxon>
        <taxon>Viridiplantae</taxon>
        <taxon>Streptophyta</taxon>
        <taxon>Embryophyta</taxon>
        <taxon>Tracheophyta</taxon>
        <taxon>Spermatophyta</taxon>
        <taxon>Magnoliopsida</taxon>
        <taxon>eudicotyledons</taxon>
        <taxon>Gunneridae</taxon>
        <taxon>Pentapetalae</taxon>
        <taxon>rosids</taxon>
        <taxon>fabids</taxon>
        <taxon>Fabales</taxon>
        <taxon>Fabaceae</taxon>
        <taxon>Papilionoideae</taxon>
        <taxon>50 kb inversion clade</taxon>
        <taxon>dalbergioids sensu lato</taxon>
        <taxon>Dalbergieae</taxon>
        <taxon>Pterocarpus clade</taxon>
        <taxon>Stylosanthes</taxon>
    </lineage>
</organism>
<keyword evidence="2" id="KW-1185">Reference proteome</keyword>
<dbReference type="EMBL" id="JASCZI010212875">
    <property type="protein sequence ID" value="MED6200473.1"/>
    <property type="molecule type" value="Genomic_DNA"/>
</dbReference>